<dbReference type="OrthoDB" id="10273569at2759"/>
<reference evidence="1" key="1">
    <citation type="submission" date="2020-05" db="EMBL/GenBank/DDBJ databases">
        <authorList>
            <person name="Rincon C."/>
            <person name="Sanders R I."/>
            <person name="Robbins C."/>
            <person name="Chaturvedi A."/>
        </authorList>
    </citation>
    <scope>NUCLEOTIDE SEQUENCE</scope>
    <source>
        <strain evidence="1">CHB12</strain>
    </source>
</reference>
<gene>
    <name evidence="1" type="ORF">CHRIB12_LOCUS13139</name>
</gene>
<protein>
    <submittedName>
        <fullName evidence="1">Uncharacterized protein</fullName>
    </submittedName>
</protein>
<evidence type="ECO:0000313" key="2">
    <source>
        <dbReference type="Proteomes" id="UP000684084"/>
    </source>
</evidence>
<name>A0A916E8U4_9GLOM</name>
<dbReference type="EMBL" id="CAGKOT010000029">
    <property type="protein sequence ID" value="CAB5371555.1"/>
    <property type="molecule type" value="Genomic_DNA"/>
</dbReference>
<accession>A0A916E8U4</accession>
<organism evidence="1 2">
    <name type="scientific">Rhizophagus irregularis</name>
    <dbReference type="NCBI Taxonomy" id="588596"/>
    <lineage>
        <taxon>Eukaryota</taxon>
        <taxon>Fungi</taxon>
        <taxon>Fungi incertae sedis</taxon>
        <taxon>Mucoromycota</taxon>
        <taxon>Glomeromycotina</taxon>
        <taxon>Glomeromycetes</taxon>
        <taxon>Glomerales</taxon>
        <taxon>Glomeraceae</taxon>
        <taxon>Rhizophagus</taxon>
    </lineage>
</organism>
<evidence type="ECO:0000313" key="1">
    <source>
        <dbReference type="EMBL" id="CAB5371555.1"/>
    </source>
</evidence>
<dbReference type="VEuPathDB" id="FungiDB:RhiirFUN_022317"/>
<dbReference type="AlphaFoldDB" id="A0A916E8U4"/>
<dbReference type="Proteomes" id="UP000684084">
    <property type="component" value="Unassembled WGS sequence"/>
</dbReference>
<comment type="caution">
    <text evidence="1">The sequence shown here is derived from an EMBL/GenBank/DDBJ whole genome shotgun (WGS) entry which is preliminary data.</text>
</comment>
<sequence length="92" mass="10573">MDCHSYSGQRQELHRRLHNLVIKLLQQHLDSANLSESAIKTFVDKLTGYQASSDEFKALYTQMVTLRIPHNISKMTAFFTQLSISLLPVPRN</sequence>
<proteinExistence type="predicted"/>